<organism evidence="1 2">
    <name type="scientific">Vibrio rumoiensis</name>
    <dbReference type="NCBI Taxonomy" id="76258"/>
    <lineage>
        <taxon>Bacteria</taxon>
        <taxon>Pseudomonadati</taxon>
        <taxon>Pseudomonadota</taxon>
        <taxon>Gammaproteobacteria</taxon>
        <taxon>Vibrionales</taxon>
        <taxon>Vibrionaceae</taxon>
        <taxon>Vibrio</taxon>
    </lineage>
</organism>
<evidence type="ECO:0000313" key="2">
    <source>
        <dbReference type="Proteomes" id="UP001607151"/>
    </source>
</evidence>
<keyword evidence="2" id="KW-1185">Reference proteome</keyword>
<proteinExistence type="predicted"/>
<gene>
    <name evidence="1" type="ORF">ACGRQ9_08435</name>
</gene>
<dbReference type="RefSeq" id="WP_237295419.1">
    <property type="nucleotide sequence ID" value="NZ_JBIHSN010000002.1"/>
</dbReference>
<sequence length="146" mass="16467">MAIKSLETEQQISIQALILSWEGKLTWDLLVTKIESSLGIATTRQTLDKYANIKHEYKQKKQVLRGKPVSPKNEELLAYLQKDVDLAEKVVQLEAQLAVAQSEVGKLQAFIQKLSSIGKTNPSVMDVFQKTLQDVERSNKQKLNNS</sequence>
<reference evidence="1 2" key="1">
    <citation type="submission" date="2024-10" db="EMBL/GenBank/DDBJ databases">
        <authorList>
            <person name="Yibar A."/>
            <person name="Saticioglu I.B."/>
            <person name="Duman M."/>
            <person name="Ajmi N."/>
            <person name="Gurler F."/>
            <person name="Ay H."/>
            <person name="Onuk E."/>
            <person name="Guler S."/>
            <person name="Romalde J.L."/>
        </authorList>
    </citation>
    <scope>NUCLEOTIDE SEQUENCE [LARGE SCALE GENOMIC DNA]</scope>
    <source>
        <strain evidence="1 2">14-MA-B</strain>
    </source>
</reference>
<name>A0ABW7IWV3_9VIBR</name>
<dbReference type="Proteomes" id="UP001607151">
    <property type="component" value="Unassembled WGS sequence"/>
</dbReference>
<dbReference type="EMBL" id="JBIHSN010000002">
    <property type="protein sequence ID" value="MFH0265515.1"/>
    <property type="molecule type" value="Genomic_DNA"/>
</dbReference>
<accession>A0ABW7IWV3</accession>
<protein>
    <submittedName>
        <fullName evidence="1">Uncharacterized protein</fullName>
    </submittedName>
</protein>
<evidence type="ECO:0000313" key="1">
    <source>
        <dbReference type="EMBL" id="MFH0265515.1"/>
    </source>
</evidence>
<comment type="caution">
    <text evidence="1">The sequence shown here is derived from an EMBL/GenBank/DDBJ whole genome shotgun (WGS) entry which is preliminary data.</text>
</comment>